<dbReference type="Gene3D" id="3.30.565.10">
    <property type="entry name" value="Histidine kinase-like ATPase, C-terminal domain"/>
    <property type="match status" value="1"/>
</dbReference>
<keyword evidence="3" id="KW-0597">Phosphoprotein</keyword>
<feature type="domain" description="PAC" evidence="10">
    <location>
        <begin position="645"/>
        <end position="697"/>
    </location>
</feature>
<evidence type="ECO:0000256" key="2">
    <source>
        <dbReference type="ARBA" id="ARBA00012438"/>
    </source>
</evidence>
<dbReference type="SUPFAM" id="SSF55781">
    <property type="entry name" value="GAF domain-like"/>
    <property type="match status" value="1"/>
</dbReference>
<keyword evidence="7" id="KW-0472">Membrane</keyword>
<dbReference type="InterPro" id="IPR005467">
    <property type="entry name" value="His_kinase_dom"/>
</dbReference>
<dbReference type="GO" id="GO:0006355">
    <property type="term" value="P:regulation of DNA-templated transcription"/>
    <property type="evidence" value="ECO:0007669"/>
    <property type="project" value="InterPro"/>
</dbReference>
<evidence type="ECO:0000256" key="7">
    <source>
        <dbReference type="SAM" id="Phobius"/>
    </source>
</evidence>
<dbReference type="InterPro" id="IPR013656">
    <property type="entry name" value="PAS_4"/>
</dbReference>
<evidence type="ECO:0000256" key="6">
    <source>
        <dbReference type="ARBA" id="ARBA00023012"/>
    </source>
</evidence>
<keyword evidence="6" id="KW-0902">Two-component regulatory system</keyword>
<dbReference type="Proteomes" id="UP000076394">
    <property type="component" value="Chromosome"/>
</dbReference>
<feature type="domain" description="Histidine kinase" evidence="8">
    <location>
        <begin position="837"/>
        <end position="1047"/>
    </location>
</feature>
<evidence type="ECO:0000256" key="4">
    <source>
        <dbReference type="ARBA" id="ARBA00022679"/>
    </source>
</evidence>
<dbReference type="PATRIC" id="fig|61435.8.peg.89"/>
<reference evidence="11 12" key="1">
    <citation type="submission" date="2015-03" db="EMBL/GenBank/DDBJ databases">
        <title>Genomic characterization of Dehalococcoides mccartyi strain 11a5, an unusal plasmid-containing chloroethene dechlorinator.</title>
        <authorList>
            <person name="Zhao S."/>
            <person name="Ding C."/>
            <person name="He J."/>
        </authorList>
    </citation>
    <scope>NUCLEOTIDE SEQUENCE [LARGE SCALE GENOMIC DNA]</scope>
    <source>
        <strain evidence="11 12">11a5</strain>
    </source>
</reference>
<feature type="transmembrane region" description="Helical" evidence="7">
    <location>
        <begin position="45"/>
        <end position="66"/>
    </location>
</feature>
<dbReference type="SMART" id="SM00387">
    <property type="entry name" value="HATPase_c"/>
    <property type="match status" value="1"/>
</dbReference>
<feature type="domain" description="PAS" evidence="9">
    <location>
        <begin position="308"/>
        <end position="379"/>
    </location>
</feature>
<dbReference type="SUPFAM" id="SSF55874">
    <property type="entry name" value="ATPase domain of HSP90 chaperone/DNA topoisomerase II/histidine kinase"/>
    <property type="match status" value="1"/>
</dbReference>
<dbReference type="Pfam" id="PF00512">
    <property type="entry name" value="HisKA"/>
    <property type="match status" value="1"/>
</dbReference>
<organism evidence="11 12">
    <name type="scientific">Dehalococcoides mccartyi</name>
    <dbReference type="NCBI Taxonomy" id="61435"/>
    <lineage>
        <taxon>Bacteria</taxon>
        <taxon>Bacillati</taxon>
        <taxon>Chloroflexota</taxon>
        <taxon>Dehalococcoidia</taxon>
        <taxon>Dehalococcoidales</taxon>
        <taxon>Dehalococcoidaceae</taxon>
        <taxon>Dehalococcoides</taxon>
    </lineage>
</organism>
<dbReference type="PANTHER" id="PTHR43304:SF1">
    <property type="entry name" value="PAC DOMAIN-CONTAINING PROTEIN"/>
    <property type="match status" value="1"/>
</dbReference>
<dbReference type="CDD" id="cd00082">
    <property type="entry name" value="HisKA"/>
    <property type="match status" value="1"/>
</dbReference>
<evidence type="ECO:0000259" key="8">
    <source>
        <dbReference type="PROSITE" id="PS50109"/>
    </source>
</evidence>
<dbReference type="InterPro" id="IPR000700">
    <property type="entry name" value="PAS-assoc_C"/>
</dbReference>
<keyword evidence="4" id="KW-0808">Transferase</keyword>
<feature type="domain" description="PAS" evidence="9">
    <location>
        <begin position="572"/>
        <end position="642"/>
    </location>
</feature>
<dbReference type="InterPro" id="IPR003018">
    <property type="entry name" value="GAF"/>
</dbReference>
<dbReference type="CDD" id="cd00130">
    <property type="entry name" value="PAS"/>
    <property type="match status" value="4"/>
</dbReference>
<gene>
    <name evidence="11" type="ORF">Dm11a5_0089</name>
</gene>
<dbReference type="SMART" id="SM00065">
    <property type="entry name" value="GAF"/>
    <property type="match status" value="1"/>
</dbReference>
<dbReference type="EMBL" id="CP011127">
    <property type="protein sequence ID" value="AMU85921.1"/>
    <property type="molecule type" value="Genomic_DNA"/>
</dbReference>
<feature type="transmembrane region" description="Helical" evidence="7">
    <location>
        <begin position="73"/>
        <end position="91"/>
    </location>
</feature>
<keyword evidence="7" id="KW-0812">Transmembrane</keyword>
<keyword evidence="7" id="KW-1133">Transmembrane helix</keyword>
<dbReference type="InterPro" id="IPR036890">
    <property type="entry name" value="HATPase_C_sf"/>
</dbReference>
<dbReference type="AlphaFoldDB" id="A0A142V8I3"/>
<dbReference type="SMART" id="SM00388">
    <property type="entry name" value="HisKA"/>
    <property type="match status" value="1"/>
</dbReference>
<dbReference type="NCBIfam" id="TIGR00229">
    <property type="entry name" value="sensory_box"/>
    <property type="match status" value="4"/>
</dbReference>
<feature type="domain" description="PAS" evidence="9">
    <location>
        <begin position="437"/>
        <end position="495"/>
    </location>
</feature>
<dbReference type="InterPro" id="IPR003594">
    <property type="entry name" value="HATPase_dom"/>
</dbReference>
<dbReference type="InterPro" id="IPR001610">
    <property type="entry name" value="PAC"/>
</dbReference>
<keyword evidence="5 11" id="KW-0418">Kinase</keyword>
<dbReference type="Pfam" id="PF02518">
    <property type="entry name" value="HATPase_c"/>
    <property type="match status" value="1"/>
</dbReference>
<dbReference type="Pfam" id="PF00989">
    <property type="entry name" value="PAS"/>
    <property type="match status" value="2"/>
</dbReference>
<dbReference type="SMART" id="SM00086">
    <property type="entry name" value="PAC"/>
    <property type="match status" value="3"/>
</dbReference>
<comment type="catalytic activity">
    <reaction evidence="1">
        <text>ATP + protein L-histidine = ADP + protein N-phospho-L-histidine.</text>
        <dbReference type="EC" id="2.7.13.3"/>
    </reaction>
</comment>
<dbReference type="Pfam" id="PF08448">
    <property type="entry name" value="PAS_4"/>
    <property type="match status" value="1"/>
</dbReference>
<dbReference type="InterPro" id="IPR036097">
    <property type="entry name" value="HisK_dim/P_sf"/>
</dbReference>
<feature type="transmembrane region" description="Helical" evidence="7">
    <location>
        <begin position="14"/>
        <end position="33"/>
    </location>
</feature>
<dbReference type="PROSITE" id="PS50109">
    <property type="entry name" value="HIS_KIN"/>
    <property type="match status" value="1"/>
</dbReference>
<evidence type="ECO:0000259" key="9">
    <source>
        <dbReference type="PROSITE" id="PS50112"/>
    </source>
</evidence>
<dbReference type="InterPro" id="IPR013767">
    <property type="entry name" value="PAS_fold"/>
</dbReference>
<dbReference type="PROSITE" id="PS50113">
    <property type="entry name" value="PAC"/>
    <property type="match status" value="3"/>
</dbReference>
<feature type="domain" description="PAS" evidence="9">
    <location>
        <begin position="698"/>
        <end position="765"/>
    </location>
</feature>
<evidence type="ECO:0000313" key="11">
    <source>
        <dbReference type="EMBL" id="AMU85921.1"/>
    </source>
</evidence>
<dbReference type="PANTHER" id="PTHR43304">
    <property type="entry name" value="PHYTOCHROME-LIKE PROTEIN CPH1"/>
    <property type="match status" value="1"/>
</dbReference>
<dbReference type="GO" id="GO:0000155">
    <property type="term" value="F:phosphorelay sensor kinase activity"/>
    <property type="evidence" value="ECO:0007669"/>
    <property type="project" value="InterPro"/>
</dbReference>
<dbReference type="Gene3D" id="1.10.287.130">
    <property type="match status" value="1"/>
</dbReference>
<protein>
    <recommendedName>
        <fullName evidence="2">histidine kinase</fullName>
        <ecNumber evidence="2">2.7.13.3</ecNumber>
    </recommendedName>
</protein>
<dbReference type="Pfam" id="PF13426">
    <property type="entry name" value="PAS_9"/>
    <property type="match status" value="1"/>
</dbReference>
<dbReference type="InterPro" id="IPR000014">
    <property type="entry name" value="PAS"/>
</dbReference>
<evidence type="ECO:0000259" key="10">
    <source>
        <dbReference type="PROSITE" id="PS50113"/>
    </source>
</evidence>
<accession>A0A142V8I3</accession>
<dbReference type="PROSITE" id="PS50112">
    <property type="entry name" value="PAS"/>
    <property type="match status" value="4"/>
</dbReference>
<dbReference type="InterPro" id="IPR052162">
    <property type="entry name" value="Sensor_kinase/Photoreceptor"/>
</dbReference>
<dbReference type="SMART" id="SM00091">
    <property type="entry name" value="PAS"/>
    <property type="match status" value="4"/>
</dbReference>
<evidence type="ECO:0000256" key="5">
    <source>
        <dbReference type="ARBA" id="ARBA00022777"/>
    </source>
</evidence>
<dbReference type="EC" id="2.7.13.3" evidence="2"/>
<dbReference type="SUPFAM" id="SSF47384">
    <property type="entry name" value="Homodimeric domain of signal transducing histidine kinase"/>
    <property type="match status" value="1"/>
</dbReference>
<dbReference type="InterPro" id="IPR004358">
    <property type="entry name" value="Sig_transdc_His_kin-like_C"/>
</dbReference>
<evidence type="ECO:0000256" key="1">
    <source>
        <dbReference type="ARBA" id="ARBA00000085"/>
    </source>
</evidence>
<evidence type="ECO:0000256" key="3">
    <source>
        <dbReference type="ARBA" id="ARBA00022553"/>
    </source>
</evidence>
<dbReference type="InterPro" id="IPR029016">
    <property type="entry name" value="GAF-like_dom_sf"/>
</dbReference>
<dbReference type="OrthoDB" id="9815750at2"/>
<name>A0A142V8I3_9CHLR</name>
<dbReference type="Gene3D" id="3.30.450.20">
    <property type="entry name" value="PAS domain"/>
    <property type="match status" value="4"/>
</dbReference>
<dbReference type="InterPro" id="IPR003661">
    <property type="entry name" value="HisK_dim/P_dom"/>
</dbReference>
<feature type="domain" description="PAC" evidence="10">
    <location>
        <begin position="385"/>
        <end position="436"/>
    </location>
</feature>
<dbReference type="Gene3D" id="3.30.450.40">
    <property type="match status" value="1"/>
</dbReference>
<feature type="domain" description="PAC" evidence="10">
    <location>
        <begin position="772"/>
        <end position="824"/>
    </location>
</feature>
<evidence type="ECO:0000313" key="12">
    <source>
        <dbReference type="Proteomes" id="UP000076394"/>
    </source>
</evidence>
<dbReference type="SUPFAM" id="SSF55785">
    <property type="entry name" value="PYP-like sensor domain (PAS domain)"/>
    <property type="match status" value="4"/>
</dbReference>
<dbReference type="PRINTS" id="PR00344">
    <property type="entry name" value="BCTRLSENSOR"/>
</dbReference>
<dbReference type="RefSeq" id="WP_062900230.1">
    <property type="nucleotide sequence ID" value="NZ_CP011127.1"/>
</dbReference>
<dbReference type="Pfam" id="PF13185">
    <property type="entry name" value="GAF_2"/>
    <property type="match status" value="1"/>
</dbReference>
<dbReference type="InterPro" id="IPR035965">
    <property type="entry name" value="PAS-like_dom_sf"/>
</dbReference>
<proteinExistence type="predicted"/>
<sequence length="1062" mass="120127">MTNQKPPSLLRDKYFRYVTGLSILVIVLGLYSVLSPQDLLQNPNWELFTTSVEAATIIIIVAIATWRWGIKLSMLWASGILITGMLLLVTIGIFEPIILILVLVTLGASWLVSLIIHNHSRIISHEEELNQILSMIRDINHHITHIDNEEELMERVCERLVYAGRYQVAWIGYAPPDQLVVEPRYHAVNGQSRLSTEKCPAQHCLHLPGEPIQQAIKSRSLIVVPDIQTQPADNSAPHCQHCHSLLCSPIDFGNELLGILCVYSNNPDVFGREEVSLLREVSQDISLGVEKIRHRQEIAKTETRMKEERDKAQLYLDIAGVIIVILNADETISQINKRGCQILGYEYQEIVGQNWFEKFIPGYRRLIKRSMYKQIISGKADLPERYMDVILTKNDQEKVILWHSTAIRNKDGQIVSILYSGEDVTELKHTEEALRMSEEKYHTLFETMAQGAIYVNDKGTIIETNPAANAIFGKHESELLGTNIADPARTYVHEDGSIMPPGENPVIVALKTGKAVRNVFMGIKNNRSDDIRWVNLFALPLFHINQENSYMVYTTFTDISRLKNARDALTRSENRYRSIFETAASIIISFDPNGIINDCNMRIEEILGYTPAEILGTNFLDIIEDSFREEIRKHIASLNQGDIIYNKDCRMLHKDGQYRDVMVNCSTLIDEHGIVLNEICIITDITQQKQTNYALIASEEKIRSMFNGVNEGIVVMDAKGYITEINQTMLKMNHCTSKDQLIGRHGLEFIVPKDREEARAYLTQADHLNEVRNLELRCLRSDGTEYFSQISGAVLRGYAGEIQGIIILSVDITERKQMEQQLIMTDRMASVGELASGLAHEINNPLTGIVGFSELLLMNELEESIKEDIQTIHREALRAAEIVRNLLTFARQHTPTREAGDINLSIHKVLELRKHDHRINNIRCLTDLDPDLPRVMLDFFQIQQVLINIIINAEFFLRLKDHPQITIKTSQHNGHVIISISDNGPGISPENMKRIFDPFFTTKEVGKGTGLGLSICHGIIEEHHGKISVESTLGNGATFRIELPFADIKPASPADGLNQTAG</sequence>